<dbReference type="PRINTS" id="PR01004">
    <property type="entry name" value="FLGFLIJ"/>
</dbReference>
<dbReference type="PANTHER" id="PTHR38786">
    <property type="entry name" value="FLAGELLAR FLIJ PROTEIN"/>
    <property type="match status" value="1"/>
</dbReference>
<dbReference type="GO" id="GO:0044781">
    <property type="term" value="P:bacterial-type flagellum organization"/>
    <property type="evidence" value="ECO:0007669"/>
    <property type="project" value="UniProtKB-KW"/>
</dbReference>
<name>A0A809RK81_9PROT</name>
<evidence type="ECO:0000256" key="4">
    <source>
        <dbReference type="ARBA" id="ARBA00022448"/>
    </source>
</evidence>
<keyword evidence="9" id="KW-0472">Membrane</keyword>
<dbReference type="GO" id="GO:0015031">
    <property type="term" value="P:protein transport"/>
    <property type="evidence" value="ECO:0007669"/>
    <property type="project" value="UniProtKB-KW"/>
</dbReference>
<dbReference type="GO" id="GO:0003774">
    <property type="term" value="F:cytoskeletal motor activity"/>
    <property type="evidence" value="ECO:0007669"/>
    <property type="project" value="InterPro"/>
</dbReference>
<evidence type="ECO:0000256" key="6">
    <source>
        <dbReference type="ARBA" id="ARBA00022500"/>
    </source>
</evidence>
<evidence type="ECO:0000256" key="7">
    <source>
        <dbReference type="ARBA" id="ARBA00022795"/>
    </source>
</evidence>
<gene>
    <name evidence="11" type="ORF">SFSGTM_19220</name>
</gene>
<dbReference type="KEGG" id="sniv:SFSGTM_19220"/>
<dbReference type="NCBIfam" id="TIGR02473">
    <property type="entry name" value="flagell_FliJ"/>
    <property type="match status" value="1"/>
</dbReference>
<dbReference type="AlphaFoldDB" id="A0A809RK81"/>
<sequence>MSNPNAIQTLIELSTREVDEHAKRLGLAMRAQVEQEEKLTLLLQYRDDYANRCQANLSTGLSTTDYQNYRIFLNKLEDAIAGQHEVIKAAIHKVTFEKHNWQTAERKRMSYDALAQRSQLQAQQQAAKRDQKETDEYANRAFANKIHQANRT</sequence>
<dbReference type="InterPro" id="IPR012823">
    <property type="entry name" value="Flagell_FliJ"/>
</dbReference>
<dbReference type="GO" id="GO:0006935">
    <property type="term" value="P:chemotaxis"/>
    <property type="evidence" value="ECO:0007669"/>
    <property type="project" value="UniProtKB-KW"/>
</dbReference>
<evidence type="ECO:0000256" key="8">
    <source>
        <dbReference type="ARBA" id="ARBA00022927"/>
    </source>
</evidence>
<keyword evidence="4" id="KW-0813">Transport</keyword>
<dbReference type="Pfam" id="PF02050">
    <property type="entry name" value="FliJ"/>
    <property type="match status" value="1"/>
</dbReference>
<dbReference type="GO" id="GO:0009288">
    <property type="term" value="C:bacterial-type flagellum"/>
    <property type="evidence" value="ECO:0007669"/>
    <property type="project" value="InterPro"/>
</dbReference>
<dbReference type="Proteomes" id="UP000463939">
    <property type="component" value="Chromosome"/>
</dbReference>
<protein>
    <recommendedName>
        <fullName evidence="3">Flagellar FliJ protein</fullName>
    </recommendedName>
</protein>
<keyword evidence="10" id="KW-1006">Bacterial flagellum protein export</keyword>
<evidence type="ECO:0000256" key="5">
    <source>
        <dbReference type="ARBA" id="ARBA00022475"/>
    </source>
</evidence>
<dbReference type="GO" id="GO:0071973">
    <property type="term" value="P:bacterial-type flagellum-dependent cell motility"/>
    <property type="evidence" value="ECO:0007669"/>
    <property type="project" value="InterPro"/>
</dbReference>
<evidence type="ECO:0000313" key="11">
    <source>
        <dbReference type="EMBL" id="BBP01214.1"/>
    </source>
</evidence>
<dbReference type="EMBL" id="AP021881">
    <property type="protein sequence ID" value="BBP01214.1"/>
    <property type="molecule type" value="Genomic_DNA"/>
</dbReference>
<dbReference type="InterPro" id="IPR052570">
    <property type="entry name" value="FliJ"/>
</dbReference>
<keyword evidence="8" id="KW-0653">Protein transport</keyword>
<dbReference type="InterPro" id="IPR018006">
    <property type="entry name" value="Flag_FliJ_proteobac"/>
</dbReference>
<comment type="subcellular location">
    <subcellularLocation>
        <location evidence="1">Cell membrane</location>
        <topology evidence="1">Peripheral membrane protein</topology>
        <orientation evidence="1">Cytoplasmic side</orientation>
    </subcellularLocation>
</comment>
<dbReference type="Gene3D" id="1.10.287.1700">
    <property type="match status" value="1"/>
</dbReference>
<evidence type="ECO:0000256" key="10">
    <source>
        <dbReference type="ARBA" id="ARBA00023225"/>
    </source>
</evidence>
<comment type="similarity">
    <text evidence="2">Belongs to the FliJ family.</text>
</comment>
<evidence type="ECO:0000256" key="9">
    <source>
        <dbReference type="ARBA" id="ARBA00023136"/>
    </source>
</evidence>
<dbReference type="RefSeq" id="WP_162085017.1">
    <property type="nucleotide sequence ID" value="NZ_AP021881.1"/>
</dbReference>
<evidence type="ECO:0000256" key="2">
    <source>
        <dbReference type="ARBA" id="ARBA00010004"/>
    </source>
</evidence>
<dbReference type="GO" id="GO:0005886">
    <property type="term" value="C:plasma membrane"/>
    <property type="evidence" value="ECO:0007669"/>
    <property type="project" value="UniProtKB-SubCell"/>
</dbReference>
<accession>A0A809RK81</accession>
<dbReference type="InterPro" id="IPR053716">
    <property type="entry name" value="Flag_assembly_chemotaxis_eff"/>
</dbReference>
<dbReference type="PIRSF" id="PIRSF019404">
    <property type="entry name" value="FliJ"/>
    <property type="match status" value="1"/>
</dbReference>
<dbReference type="PANTHER" id="PTHR38786:SF1">
    <property type="entry name" value="FLAGELLAR FLIJ PROTEIN"/>
    <property type="match status" value="1"/>
</dbReference>
<keyword evidence="12" id="KW-1185">Reference proteome</keyword>
<reference evidence="12" key="1">
    <citation type="submission" date="2019-11" db="EMBL/GenBank/DDBJ databases">
        <title>Isolation and characterization of a novel species in the genus Sulfuriferula.</title>
        <authorList>
            <person name="Mochizuki J."/>
            <person name="Kojima H."/>
            <person name="Fukui M."/>
        </authorList>
    </citation>
    <scope>NUCLEOTIDE SEQUENCE [LARGE SCALE GENOMIC DNA]</scope>
    <source>
        <strain evidence="12">SGTM</strain>
    </source>
</reference>
<organism evidence="11 12">
    <name type="scientific">Sulfuriferula nivalis</name>
    <dbReference type="NCBI Taxonomy" id="2675298"/>
    <lineage>
        <taxon>Bacteria</taxon>
        <taxon>Pseudomonadati</taxon>
        <taxon>Pseudomonadota</taxon>
        <taxon>Betaproteobacteria</taxon>
        <taxon>Nitrosomonadales</taxon>
        <taxon>Sulfuricellaceae</taxon>
        <taxon>Sulfuriferula</taxon>
    </lineage>
</organism>
<keyword evidence="6" id="KW-0145">Chemotaxis</keyword>
<keyword evidence="5" id="KW-1003">Cell membrane</keyword>
<evidence type="ECO:0000256" key="1">
    <source>
        <dbReference type="ARBA" id="ARBA00004413"/>
    </source>
</evidence>
<evidence type="ECO:0000313" key="12">
    <source>
        <dbReference type="Proteomes" id="UP000463939"/>
    </source>
</evidence>
<evidence type="ECO:0000256" key="3">
    <source>
        <dbReference type="ARBA" id="ARBA00020392"/>
    </source>
</evidence>
<proteinExistence type="inferred from homology"/>
<keyword evidence="7" id="KW-1005">Bacterial flagellum biogenesis</keyword>